<organism evidence="1 2">
    <name type="scientific">Ramlibacter pinisoli</name>
    <dbReference type="NCBI Taxonomy" id="2682844"/>
    <lineage>
        <taxon>Bacteria</taxon>
        <taxon>Pseudomonadati</taxon>
        <taxon>Pseudomonadota</taxon>
        <taxon>Betaproteobacteria</taxon>
        <taxon>Burkholderiales</taxon>
        <taxon>Comamonadaceae</taxon>
        <taxon>Ramlibacter</taxon>
    </lineage>
</organism>
<dbReference type="InterPro" id="IPR032466">
    <property type="entry name" value="Metal_Hydrolase"/>
</dbReference>
<dbReference type="PANTHER" id="PTHR10443:SF12">
    <property type="entry name" value="DIPEPTIDASE"/>
    <property type="match status" value="1"/>
</dbReference>
<dbReference type="SUPFAM" id="SSF51556">
    <property type="entry name" value="Metallo-dependent hydrolases"/>
    <property type="match status" value="1"/>
</dbReference>
<dbReference type="EMBL" id="WSEL01000009">
    <property type="protein sequence ID" value="MVQ31983.1"/>
    <property type="molecule type" value="Genomic_DNA"/>
</dbReference>
<keyword evidence="2" id="KW-1185">Reference proteome</keyword>
<gene>
    <name evidence="1" type="ORF">GON04_21165</name>
</gene>
<dbReference type="AlphaFoldDB" id="A0A6N8J139"/>
<dbReference type="PANTHER" id="PTHR10443">
    <property type="entry name" value="MICROSOMAL DIPEPTIDASE"/>
    <property type="match status" value="1"/>
</dbReference>
<accession>A0A6N8J139</accession>
<dbReference type="Pfam" id="PF01244">
    <property type="entry name" value="Peptidase_M19"/>
    <property type="match status" value="1"/>
</dbReference>
<protein>
    <recommendedName>
        <fullName evidence="3">Peptidase M19</fullName>
    </recommendedName>
</protein>
<dbReference type="PROSITE" id="PS51365">
    <property type="entry name" value="RENAL_DIPEPTIDASE_2"/>
    <property type="match status" value="1"/>
</dbReference>
<dbReference type="GO" id="GO:0070573">
    <property type="term" value="F:metallodipeptidase activity"/>
    <property type="evidence" value="ECO:0007669"/>
    <property type="project" value="InterPro"/>
</dbReference>
<dbReference type="Gene3D" id="3.20.20.140">
    <property type="entry name" value="Metal-dependent hydrolases"/>
    <property type="match status" value="1"/>
</dbReference>
<evidence type="ECO:0000313" key="1">
    <source>
        <dbReference type="EMBL" id="MVQ31983.1"/>
    </source>
</evidence>
<dbReference type="Proteomes" id="UP000469385">
    <property type="component" value="Unassembled WGS sequence"/>
</dbReference>
<name>A0A6N8J139_9BURK</name>
<reference evidence="1 2" key="1">
    <citation type="submission" date="2019-12" db="EMBL/GenBank/DDBJ databases">
        <authorList>
            <person name="Huq M.A."/>
        </authorList>
    </citation>
    <scope>NUCLEOTIDE SEQUENCE [LARGE SCALE GENOMIC DNA]</scope>
    <source>
        <strain evidence="1 2">MAH-25</strain>
    </source>
</reference>
<dbReference type="GO" id="GO:0006508">
    <property type="term" value="P:proteolysis"/>
    <property type="evidence" value="ECO:0007669"/>
    <property type="project" value="InterPro"/>
</dbReference>
<dbReference type="InterPro" id="IPR008257">
    <property type="entry name" value="Pept_M19"/>
</dbReference>
<evidence type="ECO:0000313" key="2">
    <source>
        <dbReference type="Proteomes" id="UP000469385"/>
    </source>
</evidence>
<evidence type="ECO:0008006" key="3">
    <source>
        <dbReference type="Google" id="ProtNLM"/>
    </source>
</evidence>
<comment type="caution">
    <text evidence="1">The sequence shown here is derived from an EMBL/GenBank/DDBJ whole genome shotgun (WGS) entry which is preliminary data.</text>
</comment>
<sequence>MPAPSARRPGTRRRRGSCSTRCADRVWPGCSRPRAWNPCTDRAEAAMTQLLDRRRFALLAGAALFGSSLPGRAQAPAPRPRIADMHSHLGLLKPVPDVRLREQMEATGTGLVAWALVDDQPWIRSTGAGIAQVGEPRPGDLWNWFLRESRVLDARLLRWGLPKALTPADVDAAMAGTPHVVMASESANFLEGDPGRLAQAHAMGLRHLQLVHYIASPLGDLQTTAPRHNGMPAVAREVIEGCRKLGILVDLAHSTPDFVDQALEASQARVVWSHSWIRAAGGRWQDWGYIARSLAPQQARKIAARGGVIGLWSVRARRDSSYPIYSIRAYADEIVRMADIVGPQAVGFGTDLDGAGPDPVLATYADLREVVNLLVQRGLPEAMLEGICGGNYARVLKQAMAA</sequence>
<proteinExistence type="predicted"/>